<organism evidence="6 7">
    <name type="scientific">Brenthis ino</name>
    <name type="common">lesser marbled fritillary</name>
    <dbReference type="NCBI Taxonomy" id="405034"/>
    <lineage>
        <taxon>Eukaryota</taxon>
        <taxon>Metazoa</taxon>
        <taxon>Ecdysozoa</taxon>
        <taxon>Arthropoda</taxon>
        <taxon>Hexapoda</taxon>
        <taxon>Insecta</taxon>
        <taxon>Pterygota</taxon>
        <taxon>Neoptera</taxon>
        <taxon>Endopterygota</taxon>
        <taxon>Lepidoptera</taxon>
        <taxon>Glossata</taxon>
        <taxon>Ditrysia</taxon>
        <taxon>Papilionoidea</taxon>
        <taxon>Nymphalidae</taxon>
        <taxon>Heliconiinae</taxon>
        <taxon>Argynnini</taxon>
        <taxon>Brenthis</taxon>
    </lineage>
</organism>
<evidence type="ECO:0000256" key="1">
    <source>
        <dbReference type="ARBA" id="ARBA00004300"/>
    </source>
</evidence>
<feature type="compositionally biased region" description="Polar residues" evidence="4">
    <location>
        <begin position="88"/>
        <end position="99"/>
    </location>
</feature>
<feature type="compositionally biased region" description="Polar residues" evidence="4">
    <location>
        <begin position="141"/>
        <end position="163"/>
    </location>
</feature>
<comment type="subcellular location">
    <subcellularLocation>
        <location evidence="1">Cytoplasm</location>
        <location evidence="1">Cytoskeleton</location>
        <location evidence="1">Microtubule organizing center</location>
        <location evidence="1">Centrosome</location>
    </subcellularLocation>
</comment>
<feature type="compositionally biased region" description="Low complexity" evidence="4">
    <location>
        <begin position="500"/>
        <end position="516"/>
    </location>
</feature>
<dbReference type="InterPro" id="IPR029299">
    <property type="entry name" value="ALMS_motif"/>
</dbReference>
<dbReference type="EMBL" id="OV170221">
    <property type="protein sequence ID" value="CAH0713583.1"/>
    <property type="molecule type" value="Genomic_DNA"/>
</dbReference>
<protein>
    <recommendedName>
        <fullName evidence="5">ALMS motif domain-containing protein</fullName>
    </recommendedName>
</protein>
<keyword evidence="7" id="KW-1185">Reference proteome</keyword>
<dbReference type="Pfam" id="PF15309">
    <property type="entry name" value="ALMS_motif"/>
    <property type="match status" value="1"/>
</dbReference>
<evidence type="ECO:0000313" key="6">
    <source>
        <dbReference type="EMBL" id="CAH0713583.1"/>
    </source>
</evidence>
<proteinExistence type="predicted"/>
<feature type="compositionally biased region" description="Low complexity" evidence="4">
    <location>
        <begin position="1246"/>
        <end position="1265"/>
    </location>
</feature>
<evidence type="ECO:0000256" key="2">
    <source>
        <dbReference type="ARBA" id="ARBA00022490"/>
    </source>
</evidence>
<feature type="region of interest" description="Disordered" evidence="4">
    <location>
        <begin position="206"/>
        <end position="237"/>
    </location>
</feature>
<feature type="domain" description="ALMS motif" evidence="5">
    <location>
        <begin position="1554"/>
        <end position="1689"/>
    </location>
</feature>
<dbReference type="Proteomes" id="UP000838878">
    <property type="component" value="Chromosome 1"/>
</dbReference>
<feature type="region of interest" description="Disordered" evidence="4">
    <location>
        <begin position="500"/>
        <end position="522"/>
    </location>
</feature>
<reference evidence="6" key="1">
    <citation type="submission" date="2021-12" db="EMBL/GenBank/DDBJ databases">
        <authorList>
            <person name="Martin H S."/>
        </authorList>
    </citation>
    <scope>NUCLEOTIDE SEQUENCE</scope>
</reference>
<feature type="region of interest" description="Disordered" evidence="4">
    <location>
        <begin position="1240"/>
        <end position="1277"/>
    </location>
</feature>
<feature type="compositionally biased region" description="Polar residues" evidence="4">
    <location>
        <begin position="408"/>
        <end position="427"/>
    </location>
</feature>
<dbReference type="GO" id="GO:0005813">
    <property type="term" value="C:centrosome"/>
    <property type="evidence" value="ECO:0007669"/>
    <property type="project" value="UniProtKB-SubCell"/>
</dbReference>
<feature type="compositionally biased region" description="Polar residues" evidence="4">
    <location>
        <begin position="206"/>
        <end position="221"/>
    </location>
</feature>
<keyword evidence="3" id="KW-0206">Cytoskeleton</keyword>
<accession>A0A8J9U462</accession>
<feature type="non-terminal residue" evidence="6">
    <location>
        <position position="1702"/>
    </location>
</feature>
<keyword evidence="2" id="KW-0963">Cytoplasm</keyword>
<feature type="region of interest" description="Disordered" evidence="4">
    <location>
        <begin position="404"/>
        <end position="433"/>
    </location>
</feature>
<sequence>MEADGKEIRNIINDSVVESQAAVNNLILDYYKKFGRKRDLEQFFSLSTAQSDIRDPSSLFWKKMKSQTDSDSGEKKSDSSTELGRISIQCSIPEASTSRGDYHIVKSDSESPPIINEEGQCNSRNSDNESVKSDDIHSQKSVDNTLDTSTNKPHSPTSSITSQRKLEWDSLADVGYANESDRKNSASSLSTLERLALHQQYSINDTKQNLNIGPPTAQSTPLDVEESKNKNKKGFSKKTTKIYKKDVDLVEMNVSNNEKTPQPINVNLTKHISFNVERDGGVTIENITKSVSVSPEKASTQSDAKPQDKLDKEIQTTLNKEKSSSSSEQKTKKQYPVLISLNTLKKRTRRKKVRKIQRKHTKKRLADKENIPLEKSGDQVSEAESFEYMPGHIYNLNQMKRTNEENRSVNNNKSSQESSAGLTTDSSRTTRHSFTKDLEKSIDILKIALDNRFEDDKLKKKLVKEVVQRLIKSKYKDDDSSTEFLSGLSFDSKKIDLYNSNRTSSTSDTNNTAQNTKQAKPKKSILRMDKFNSSVIASTSQSVPNLPTITNVENPIPCYAKKLGNLSNTDSDLDKAKNVSATGIDKTSSEELYKKYLDALRREQAYKKHLKDKELFMKQKLASSDVAFNITRQAEMKAQRIKDLMNDLVRNNYDDGSGDASKLEGSHSNINLEKYNSIRKQRSHSVFTLSSGNSDNNKHMCSSTKSNSKSCYKKVHEHYCCCPFHKIHPKVGVVDSSVQVNMTPKDRISPEEIPNTSRESKTQEIFNGPCVKCKLHQNKAQIVTDPATGEIKYVCLCADDSQIVPENFLIYKCSKLTNKCLKVCDTMSKGTNSASGQTSSNSTSPRQKSSFKSEDCEKKCLTIIDNVNQVSKSSQTNLNLPIKLQSRSSEQSIKSTSSLSSTNSHSKKLDNIADKRFDNKQYLIHEVTRWIQTEISIDPKISDPSLSDINIVTNKDCVQLASEQYKKVSRPNSESKVLKDFQENLYLRSSRSRSDVSNNIEERKSTNDYCNKRVEEPVKVIEKEDKEIQMIPDEVDNIQNDKQSFNNFTIPIQGTNMTLKVSLGSGVDGDTETFGKKVESIVTQVSKGTETVKKDVVENYTSIREECSKGVQSDNANIFDEYYKKSQTTCNYKNTDEDNLLAETQEKLNNKAPYYVNTCITEKHQYNTYPKNDRSHIQKPLLRSNTDTDTIETVFHTTFPKNDTKDVGYQPDDVLKSQMQSKTISTEKIVQKTQICPEKSLKAVESSTKSKSSSDTDDQSIIKTSNSEAGNSKISSKDPILDMIQDITKRYSKKDVEKSQRKKCFKEIITVLNYLLDTDESADDRNQRKESSTSAGENARAEMNLADKDSSQSVPVKTLVDKGIQLSTKKSKSRKTCTESSDLPISTDMPSTSTDAGTCKILNKIKRECERYHQKRCKCTGNICETSTSTSANCHRCKHVHHCSCKSHKCRSHKKSAEKLKKKCVAYNLIIQTSESMVSEEINYDNNRPQLKNIIVKVPSKRKVQNMPFKEISSKIENNMPHCSQRICNNYRSKSLPNDSEISSADDLLKKAQACTVREYLEKNRPDFVEKSSNRQHCLKVINETRANERAAKRQLLSMQLDRQQALNALTHEELMHFARELGNELRRKKVAPKFISEREMKKHSEKIYKSLPEVVRKKEEIKKANIKKTNLLMANIFKKNLQKKTLQGAVNLSNYNTVVKI</sequence>
<feature type="region of interest" description="Disordered" evidence="4">
    <location>
        <begin position="830"/>
        <end position="851"/>
    </location>
</feature>
<feature type="compositionally biased region" description="Basic and acidic residues" evidence="4">
    <location>
        <begin position="66"/>
        <end position="79"/>
    </location>
</feature>
<feature type="compositionally biased region" description="Basic and acidic residues" evidence="4">
    <location>
        <begin position="126"/>
        <end position="140"/>
    </location>
</feature>
<feature type="compositionally biased region" description="Polar residues" evidence="4">
    <location>
        <begin position="292"/>
        <end position="304"/>
    </location>
</feature>
<gene>
    <name evidence="6" type="ORF">BINO364_LOCUS731</name>
</gene>
<name>A0A8J9U462_9NEOP</name>
<evidence type="ECO:0000313" key="7">
    <source>
        <dbReference type="Proteomes" id="UP000838878"/>
    </source>
</evidence>
<evidence type="ECO:0000256" key="3">
    <source>
        <dbReference type="ARBA" id="ARBA00023212"/>
    </source>
</evidence>
<feature type="region of interest" description="Disordered" evidence="4">
    <location>
        <begin position="316"/>
        <end position="382"/>
    </location>
</feature>
<feature type="region of interest" description="Disordered" evidence="4">
    <location>
        <begin position="64"/>
        <end position="164"/>
    </location>
</feature>
<evidence type="ECO:0000256" key="4">
    <source>
        <dbReference type="SAM" id="MobiDB-lite"/>
    </source>
</evidence>
<feature type="region of interest" description="Disordered" evidence="4">
    <location>
        <begin position="292"/>
        <end position="311"/>
    </location>
</feature>
<evidence type="ECO:0000259" key="5">
    <source>
        <dbReference type="Pfam" id="PF15309"/>
    </source>
</evidence>
<dbReference type="OrthoDB" id="7372634at2759"/>
<feature type="compositionally biased region" description="Basic and acidic residues" evidence="4">
    <location>
        <begin position="100"/>
        <end position="109"/>
    </location>
</feature>
<feature type="region of interest" description="Disordered" evidence="4">
    <location>
        <begin position="1321"/>
        <end position="1354"/>
    </location>
</feature>
<feature type="compositionally biased region" description="Basic and acidic residues" evidence="4">
    <location>
        <begin position="364"/>
        <end position="377"/>
    </location>
</feature>
<feature type="compositionally biased region" description="Basic residues" evidence="4">
    <location>
        <begin position="344"/>
        <end position="363"/>
    </location>
</feature>
<feature type="compositionally biased region" description="Low complexity" evidence="4">
    <location>
        <begin position="830"/>
        <end position="844"/>
    </location>
</feature>